<dbReference type="EMBL" id="JAPDFW010000079">
    <property type="protein sequence ID" value="KAJ5072889.1"/>
    <property type="molecule type" value="Genomic_DNA"/>
</dbReference>
<dbReference type="InterPro" id="IPR000210">
    <property type="entry name" value="BTB/POZ_dom"/>
</dbReference>
<protein>
    <submittedName>
        <fullName evidence="2">Lute isoform d</fullName>
    </submittedName>
</protein>
<dbReference type="PROSITE" id="PS50097">
    <property type="entry name" value="BTB"/>
    <property type="match status" value="1"/>
</dbReference>
<feature type="domain" description="BTB" evidence="1">
    <location>
        <begin position="19"/>
        <end position="93"/>
    </location>
</feature>
<organism evidence="2 3">
    <name type="scientific">Anaeramoeba ignava</name>
    <name type="common">Anaerobic marine amoeba</name>
    <dbReference type="NCBI Taxonomy" id="1746090"/>
    <lineage>
        <taxon>Eukaryota</taxon>
        <taxon>Metamonada</taxon>
        <taxon>Anaeramoebidae</taxon>
        <taxon>Anaeramoeba</taxon>
    </lineage>
</organism>
<evidence type="ECO:0000313" key="3">
    <source>
        <dbReference type="Proteomes" id="UP001149090"/>
    </source>
</evidence>
<gene>
    <name evidence="2" type="ORF">M0811_09335</name>
</gene>
<dbReference type="SMART" id="SM00225">
    <property type="entry name" value="BTB"/>
    <property type="match status" value="1"/>
</dbReference>
<dbReference type="OrthoDB" id="19382at2759"/>
<name>A0A9Q0LI84_ANAIG</name>
<dbReference type="SUPFAM" id="SSF52317">
    <property type="entry name" value="Class I glutamine amidotransferase-like"/>
    <property type="match status" value="1"/>
</dbReference>
<reference evidence="2" key="1">
    <citation type="submission" date="2022-10" db="EMBL/GenBank/DDBJ databases">
        <title>Novel sulphate-reducing endosymbionts in the free-living metamonad Anaeramoeba.</title>
        <authorList>
            <person name="Jerlstrom-Hultqvist J."/>
            <person name="Cepicka I."/>
            <person name="Gallot-Lavallee L."/>
            <person name="Salas-Leiva D."/>
            <person name="Curtis B.A."/>
            <person name="Zahonova K."/>
            <person name="Pipaliya S."/>
            <person name="Dacks J."/>
            <person name="Roger A.J."/>
        </authorList>
    </citation>
    <scope>NUCLEOTIDE SEQUENCE</scope>
    <source>
        <strain evidence="2">BMAN</strain>
    </source>
</reference>
<dbReference type="PANTHER" id="PTHR45774:SF3">
    <property type="entry name" value="BTB (POZ) DOMAIN-CONTAINING 2B-RELATED"/>
    <property type="match status" value="1"/>
</dbReference>
<dbReference type="PANTHER" id="PTHR45774">
    <property type="entry name" value="BTB/POZ DOMAIN-CONTAINING"/>
    <property type="match status" value="1"/>
</dbReference>
<evidence type="ECO:0000313" key="2">
    <source>
        <dbReference type="EMBL" id="KAJ5072889.1"/>
    </source>
</evidence>
<accession>A0A9Q0LI84</accession>
<comment type="caution">
    <text evidence="2">The sequence shown here is derived from an EMBL/GenBank/DDBJ whole genome shotgun (WGS) entry which is preliminary data.</text>
</comment>
<dbReference type="InterPro" id="IPR011705">
    <property type="entry name" value="BACK"/>
</dbReference>
<dbReference type="InterPro" id="IPR029062">
    <property type="entry name" value="Class_I_gatase-like"/>
</dbReference>
<keyword evidence="3" id="KW-1185">Reference proteome</keyword>
<dbReference type="Proteomes" id="UP001149090">
    <property type="component" value="Unassembled WGS sequence"/>
</dbReference>
<dbReference type="Gene3D" id="3.30.710.10">
    <property type="entry name" value="Potassium Channel Kv1.1, Chain A"/>
    <property type="match status" value="1"/>
</dbReference>
<dbReference type="Gene3D" id="1.25.40.420">
    <property type="match status" value="1"/>
</dbReference>
<proteinExistence type="predicted"/>
<dbReference type="AlphaFoldDB" id="A0A9Q0LI84"/>
<sequence length="493" mass="57467">MVKTIEEILKGIINKEEIADSEFFVGTIKQQTFYGHRLLFALASEVWQKMFYGSTWLETANRELAYIKIPDFEPEVFEQIMNFAYTRKVQISSQYIASDLLRAAEKYMIPDLHQLTIEFLMENLTIENCVENLELSQRYENYFLKQKALDFIQNNAMKVIFNRKCFVGLKEESLVELLSLNKLQVPEIELFRQIIEWGKWVCDENNVVPDPEYLKQCLEKVINFIRIEEIRAPDELNEMKESGLFDEQYIDNIIKMNTQEIVEMKSRKMWLDKGQMEILLLCADNNETDREDVRQSILFTGIYKVDIINAFEEIPTFEQIKKYNAIFCYSHDSFKNSIEMGNLLAEYVENGGGVVIASYPCLNNAKNQNVLAGKLVTNDFLPIIKGNRIINKHCDLGEIPDQNHPIVEGIKIFDGGDWSFHYDFKLNQDSKVIAYWTDGTPLIIEKRLQRDFGIVLVINFYPVSNKSLKDSKWNHLSDGKLMISNSIEYVVNN</sequence>
<dbReference type="SUPFAM" id="SSF54695">
    <property type="entry name" value="POZ domain"/>
    <property type="match status" value="1"/>
</dbReference>
<evidence type="ECO:0000259" key="1">
    <source>
        <dbReference type="PROSITE" id="PS50097"/>
    </source>
</evidence>
<dbReference type="Pfam" id="PF07707">
    <property type="entry name" value="BACK"/>
    <property type="match status" value="1"/>
</dbReference>
<dbReference type="Pfam" id="PF00651">
    <property type="entry name" value="BTB"/>
    <property type="match status" value="1"/>
</dbReference>
<dbReference type="InterPro" id="IPR011333">
    <property type="entry name" value="SKP1/BTB/POZ_sf"/>
</dbReference>